<dbReference type="AlphaFoldDB" id="G3MJ11"/>
<keyword evidence="5 13" id="KW-1133">Transmembrane helix</keyword>
<feature type="transmembrane region" description="Helical" evidence="13">
    <location>
        <begin position="107"/>
        <end position="127"/>
    </location>
</feature>
<comment type="similarity">
    <text evidence="2 12">Belongs to the G-protein coupled receptor 1 family.</text>
</comment>
<organism evidence="15">
    <name type="scientific">Amblyomma maculatum</name>
    <name type="common">Gulf Coast tick</name>
    <dbReference type="NCBI Taxonomy" id="34609"/>
    <lineage>
        <taxon>Eukaryota</taxon>
        <taxon>Metazoa</taxon>
        <taxon>Ecdysozoa</taxon>
        <taxon>Arthropoda</taxon>
        <taxon>Chelicerata</taxon>
        <taxon>Arachnida</taxon>
        <taxon>Acari</taxon>
        <taxon>Parasitiformes</taxon>
        <taxon>Ixodida</taxon>
        <taxon>Ixodoidea</taxon>
        <taxon>Ixodidae</taxon>
        <taxon>Amblyomminae</taxon>
        <taxon>Amblyomma</taxon>
    </lineage>
</organism>
<evidence type="ECO:0000256" key="2">
    <source>
        <dbReference type="ARBA" id="ARBA00010663"/>
    </source>
</evidence>
<keyword evidence="8" id="KW-1015">Disulfide bond</keyword>
<dbReference type="InterPro" id="IPR017452">
    <property type="entry name" value="GPCR_Rhodpsn_7TM"/>
</dbReference>
<evidence type="ECO:0000256" key="5">
    <source>
        <dbReference type="ARBA" id="ARBA00022989"/>
    </source>
</evidence>
<proteinExistence type="evidence at transcript level"/>
<evidence type="ECO:0000313" key="15">
    <source>
        <dbReference type="EMBL" id="AEO33479.1"/>
    </source>
</evidence>
<evidence type="ECO:0000256" key="10">
    <source>
        <dbReference type="ARBA" id="ARBA00023180"/>
    </source>
</evidence>
<dbReference type="SUPFAM" id="SSF81321">
    <property type="entry name" value="Family A G protein-coupled receptor-like"/>
    <property type="match status" value="1"/>
</dbReference>
<reference evidence="15" key="1">
    <citation type="journal article" date="2011" name="PLoS ONE">
        <title>A deep insight into the sialotranscriptome of the gulf coast tick, Amblyomma maculatum.</title>
        <authorList>
            <person name="Karim S."/>
            <person name="Singh P."/>
            <person name="Ribeiro J.M."/>
        </authorList>
    </citation>
    <scope>NUCLEOTIDE SEQUENCE</scope>
    <source>
        <tissue evidence="15">Salivary gland</tissue>
    </source>
</reference>
<evidence type="ECO:0000256" key="12">
    <source>
        <dbReference type="RuleBase" id="RU000688"/>
    </source>
</evidence>
<dbReference type="GO" id="GO:0005886">
    <property type="term" value="C:plasma membrane"/>
    <property type="evidence" value="ECO:0007669"/>
    <property type="project" value="UniProtKB-SubCell"/>
</dbReference>
<feature type="transmembrane region" description="Helical" evidence="13">
    <location>
        <begin position="190"/>
        <end position="213"/>
    </location>
</feature>
<keyword evidence="11 12" id="KW-0807">Transducer</keyword>
<dbReference type="Gene3D" id="1.20.1070.10">
    <property type="entry name" value="Rhodopsin 7-helix transmembrane proteins"/>
    <property type="match status" value="1"/>
</dbReference>
<protein>
    <recommendedName>
        <fullName evidence="14">G-protein coupled receptors family 1 profile domain-containing protein</fullName>
    </recommendedName>
</protein>
<evidence type="ECO:0000256" key="7">
    <source>
        <dbReference type="ARBA" id="ARBA00023136"/>
    </source>
</evidence>
<feature type="transmembrane region" description="Helical" evidence="13">
    <location>
        <begin position="67"/>
        <end position="95"/>
    </location>
</feature>
<dbReference type="PROSITE" id="PS50262">
    <property type="entry name" value="G_PROTEIN_RECEP_F1_2"/>
    <property type="match status" value="1"/>
</dbReference>
<name>G3MJ11_AMBMU</name>
<evidence type="ECO:0000256" key="11">
    <source>
        <dbReference type="ARBA" id="ARBA00023224"/>
    </source>
</evidence>
<comment type="subcellular location">
    <subcellularLocation>
        <location evidence="1">Cell membrane</location>
        <topology evidence="1">Multi-pass membrane protein</topology>
    </subcellularLocation>
</comment>
<feature type="transmembrane region" description="Helical" evidence="13">
    <location>
        <begin position="324"/>
        <end position="344"/>
    </location>
</feature>
<dbReference type="Pfam" id="PF00001">
    <property type="entry name" value="7tm_1"/>
    <property type="match status" value="1"/>
</dbReference>
<keyword evidence="9 12" id="KW-0675">Receptor</keyword>
<dbReference type="PANTHER" id="PTHR45695">
    <property type="entry name" value="LEUCOKININ RECEPTOR-RELATED"/>
    <property type="match status" value="1"/>
</dbReference>
<dbReference type="PROSITE" id="PS00237">
    <property type="entry name" value="G_PROTEIN_RECEP_F1_1"/>
    <property type="match status" value="1"/>
</dbReference>
<dbReference type="PRINTS" id="PR00237">
    <property type="entry name" value="GPCRRHODOPSN"/>
</dbReference>
<accession>G3MJ11</accession>
<dbReference type="EMBL" id="JO841862">
    <property type="protein sequence ID" value="AEO33479.1"/>
    <property type="molecule type" value="mRNA"/>
</dbReference>
<dbReference type="CDD" id="cd15096">
    <property type="entry name" value="7tmA_AstA_R_insect"/>
    <property type="match status" value="1"/>
</dbReference>
<keyword evidence="4 12" id="KW-0812">Transmembrane</keyword>
<feature type="transmembrane region" description="Helical" evidence="13">
    <location>
        <begin position="284"/>
        <end position="304"/>
    </location>
</feature>
<feature type="transmembrane region" description="Helical" evidence="13">
    <location>
        <begin position="147"/>
        <end position="169"/>
    </location>
</feature>
<dbReference type="PRINTS" id="PR01012">
    <property type="entry name" value="NRPEPTIDEYR"/>
</dbReference>
<feature type="transmembrane region" description="Helical" evidence="13">
    <location>
        <begin position="233"/>
        <end position="255"/>
    </location>
</feature>
<dbReference type="InterPro" id="IPR000611">
    <property type="entry name" value="NPY_rcpt"/>
</dbReference>
<dbReference type="PANTHER" id="PTHR45695:SF23">
    <property type="entry name" value="GALANIN-LIKE G-PROTEIN COUPLED RECEPTOR NPR-9"/>
    <property type="match status" value="1"/>
</dbReference>
<sequence>LYLKQFLNNGIDTNRSSGTAPMERFSSIGEDYNSRWRANSSTEWLPIHENQTEDYDNGEDLEMVEEILGIVVPVLFSVIAVVGLIGNALVVVVVLCNRQMRSTTNILIINLAVADLLFIVFCVPFTAWDYTLTYWPFGDTWCRVVQYLVIVCACASIYTLVLMSVDRYLAVVHAVRSMSIRTQANAFRSIMLAWVVIFVACVPALFSHGVVFIDDLHSFCTFRVDEGYSLAAFHITFCMVGFVVPLALIFALYALMLKRLWLSVPPGGRVSAENTRAKRRVTRLVIVVVLVFAVCWCPVHVVLVLKSVDLYGRRMDAPRIVVQITSQVLAYTNSCVNPFLYAFLSESFRKGFRKVFFCKRKVVPRHPPRL</sequence>
<dbReference type="GO" id="GO:0004983">
    <property type="term" value="F:neuropeptide Y receptor activity"/>
    <property type="evidence" value="ECO:0007669"/>
    <property type="project" value="InterPro"/>
</dbReference>
<evidence type="ECO:0000256" key="4">
    <source>
        <dbReference type="ARBA" id="ARBA00022692"/>
    </source>
</evidence>
<evidence type="ECO:0000256" key="8">
    <source>
        <dbReference type="ARBA" id="ARBA00023157"/>
    </source>
</evidence>
<feature type="domain" description="G-protein coupled receptors family 1 profile" evidence="14">
    <location>
        <begin position="86"/>
        <end position="341"/>
    </location>
</feature>
<keyword evidence="10" id="KW-0325">Glycoprotein</keyword>
<dbReference type="SMART" id="SM01381">
    <property type="entry name" value="7TM_GPCR_Srsx"/>
    <property type="match status" value="1"/>
</dbReference>
<evidence type="ECO:0000256" key="13">
    <source>
        <dbReference type="SAM" id="Phobius"/>
    </source>
</evidence>
<evidence type="ECO:0000256" key="3">
    <source>
        <dbReference type="ARBA" id="ARBA00022475"/>
    </source>
</evidence>
<dbReference type="FunFam" id="1.20.1070.10:FF:000255">
    <property type="entry name" value="Allatostatin A receptor"/>
    <property type="match status" value="1"/>
</dbReference>
<feature type="non-terminal residue" evidence="15">
    <location>
        <position position="1"/>
    </location>
</feature>
<dbReference type="InterPro" id="IPR000276">
    <property type="entry name" value="GPCR_Rhodpsn"/>
</dbReference>
<evidence type="ECO:0000256" key="6">
    <source>
        <dbReference type="ARBA" id="ARBA00023040"/>
    </source>
</evidence>
<evidence type="ECO:0000256" key="9">
    <source>
        <dbReference type="ARBA" id="ARBA00023170"/>
    </source>
</evidence>
<keyword evidence="3" id="KW-1003">Cell membrane</keyword>
<evidence type="ECO:0000256" key="1">
    <source>
        <dbReference type="ARBA" id="ARBA00004651"/>
    </source>
</evidence>
<keyword evidence="6 12" id="KW-0297">G-protein coupled receptor</keyword>
<keyword evidence="7 13" id="KW-0472">Membrane</keyword>
<evidence type="ECO:0000259" key="14">
    <source>
        <dbReference type="PROSITE" id="PS50262"/>
    </source>
</evidence>